<dbReference type="RefSeq" id="WP_179749712.1">
    <property type="nucleotide sequence ID" value="NZ_JACCBU010000001.1"/>
</dbReference>
<dbReference type="Gene3D" id="3.20.80.10">
    <property type="entry name" value="Regulatory factor, effector binding domain"/>
    <property type="match status" value="1"/>
</dbReference>
<gene>
    <name evidence="2" type="ORF">BKA15_001669</name>
</gene>
<protein>
    <submittedName>
        <fullName evidence="2">Effector-binding domain-containing protein</fullName>
    </submittedName>
</protein>
<name>A0A7Y9I4X3_9ACTN</name>
<evidence type="ECO:0000259" key="1">
    <source>
        <dbReference type="SMART" id="SM00871"/>
    </source>
</evidence>
<organism evidence="2 3">
    <name type="scientific">Microlunatus parietis</name>
    <dbReference type="NCBI Taxonomy" id="682979"/>
    <lineage>
        <taxon>Bacteria</taxon>
        <taxon>Bacillati</taxon>
        <taxon>Actinomycetota</taxon>
        <taxon>Actinomycetes</taxon>
        <taxon>Propionibacteriales</taxon>
        <taxon>Propionibacteriaceae</taxon>
        <taxon>Microlunatus</taxon>
    </lineage>
</organism>
<keyword evidence="3" id="KW-1185">Reference proteome</keyword>
<dbReference type="Pfam" id="PF06445">
    <property type="entry name" value="GyrI-like"/>
    <property type="match status" value="1"/>
</dbReference>
<evidence type="ECO:0000313" key="3">
    <source>
        <dbReference type="Proteomes" id="UP000569914"/>
    </source>
</evidence>
<dbReference type="EMBL" id="JACCBU010000001">
    <property type="protein sequence ID" value="NYE70340.1"/>
    <property type="molecule type" value="Genomic_DNA"/>
</dbReference>
<dbReference type="InterPro" id="IPR010499">
    <property type="entry name" value="AraC_E-bd"/>
</dbReference>
<reference evidence="2 3" key="1">
    <citation type="submission" date="2020-07" db="EMBL/GenBank/DDBJ databases">
        <title>Sequencing the genomes of 1000 actinobacteria strains.</title>
        <authorList>
            <person name="Klenk H.-P."/>
        </authorList>
    </citation>
    <scope>NUCLEOTIDE SEQUENCE [LARGE SCALE GENOMIC DNA]</scope>
    <source>
        <strain evidence="2 3">DSM 22083</strain>
    </source>
</reference>
<dbReference type="InterPro" id="IPR029442">
    <property type="entry name" value="GyrI-like"/>
</dbReference>
<sequence>MTKSAITTTSVAPLRVARVTGRARSTSHEEIGPLTRQLFDRLMEPIMRQQVAMAGPPVATYELTTDGGLTVTACCPVGADTADVDGLELGELPGLERVAALRHSGSMAGVGATYEALQRWVAEQGLTTDGTAREVYLVSHPEPEERWQTEVQLPIS</sequence>
<feature type="domain" description="AraC effector-binding" evidence="1">
    <location>
        <begin position="4"/>
        <end position="156"/>
    </location>
</feature>
<dbReference type="SMART" id="SM00871">
    <property type="entry name" value="AraC_E_bind"/>
    <property type="match status" value="1"/>
</dbReference>
<comment type="caution">
    <text evidence="2">The sequence shown here is derived from an EMBL/GenBank/DDBJ whole genome shotgun (WGS) entry which is preliminary data.</text>
</comment>
<evidence type="ECO:0000313" key="2">
    <source>
        <dbReference type="EMBL" id="NYE70340.1"/>
    </source>
</evidence>
<proteinExistence type="predicted"/>
<dbReference type="SUPFAM" id="SSF55136">
    <property type="entry name" value="Probable bacterial effector-binding domain"/>
    <property type="match status" value="1"/>
</dbReference>
<dbReference type="AlphaFoldDB" id="A0A7Y9I4X3"/>
<accession>A0A7Y9I4X3</accession>
<dbReference type="InterPro" id="IPR011256">
    <property type="entry name" value="Reg_factor_effector_dom_sf"/>
</dbReference>
<dbReference type="Proteomes" id="UP000569914">
    <property type="component" value="Unassembled WGS sequence"/>
</dbReference>